<evidence type="ECO:0000313" key="1">
    <source>
        <dbReference type="EMBL" id="QHU07211.1"/>
    </source>
</evidence>
<dbReference type="AlphaFoldDB" id="A0A6C0JQQ3"/>
<accession>A0A6C0JQQ3</accession>
<name>A0A6C0JQQ3_9ZZZZ</name>
<dbReference type="EMBL" id="MN740684">
    <property type="protein sequence ID" value="QHU07211.1"/>
    <property type="molecule type" value="Genomic_DNA"/>
</dbReference>
<organism evidence="1">
    <name type="scientific">viral metagenome</name>
    <dbReference type="NCBI Taxonomy" id="1070528"/>
    <lineage>
        <taxon>unclassified sequences</taxon>
        <taxon>metagenomes</taxon>
        <taxon>organismal metagenomes</taxon>
    </lineage>
</organism>
<sequence length="84" mass="10042">MKKGFIYCYTPSLCEIEVICIDIAYNYKSIQNCKAKNEINICKMIYNPNIIKNKLFKKYKKFNLINNIFSYQKKEDIIKDIIKS</sequence>
<proteinExistence type="predicted"/>
<reference evidence="1" key="1">
    <citation type="journal article" date="2020" name="Nature">
        <title>Giant virus diversity and host interactions through global metagenomics.</title>
        <authorList>
            <person name="Schulz F."/>
            <person name="Roux S."/>
            <person name="Paez-Espino D."/>
            <person name="Jungbluth S."/>
            <person name="Walsh D.A."/>
            <person name="Denef V.J."/>
            <person name="McMahon K.D."/>
            <person name="Konstantinidis K.T."/>
            <person name="Eloe-Fadrosh E.A."/>
            <person name="Kyrpides N.C."/>
            <person name="Woyke T."/>
        </authorList>
    </citation>
    <scope>NUCLEOTIDE SEQUENCE</scope>
    <source>
        <strain evidence="1">GVMAG-S-1040241-154</strain>
    </source>
</reference>
<protein>
    <submittedName>
        <fullName evidence="1">Uncharacterized protein</fullName>
    </submittedName>
</protein>